<reference evidence="10 11" key="1">
    <citation type="submission" date="2012-10" db="EMBL/GenBank/DDBJ databases">
        <title>Genome sequencing of Tanticharoenia sakaeratensis NBRC 103193.</title>
        <authorList>
            <person name="Azuma Y."/>
            <person name="Hadano H."/>
            <person name="Hirakawa H."/>
            <person name="Matsushita K."/>
        </authorList>
    </citation>
    <scope>NUCLEOTIDE SEQUENCE [LARGE SCALE GENOMIC DNA]</scope>
    <source>
        <strain evidence="10 11">NBRC 103193</strain>
    </source>
</reference>
<dbReference type="Pfam" id="PF03901">
    <property type="entry name" value="Glyco_transf_22"/>
    <property type="match status" value="1"/>
</dbReference>
<evidence type="ECO:0000256" key="8">
    <source>
        <dbReference type="ARBA" id="ARBA00023136"/>
    </source>
</evidence>
<keyword evidence="3 10" id="KW-0328">Glycosyltransferase</keyword>
<keyword evidence="6" id="KW-0256">Endoplasmic reticulum</keyword>
<comment type="caution">
    <text evidence="10">The sequence shown here is derived from an EMBL/GenBank/DDBJ whole genome shotgun (WGS) entry which is preliminary data.</text>
</comment>
<name>A0A0D6MPN6_9PROT</name>
<keyword evidence="5 9" id="KW-0812">Transmembrane</keyword>
<keyword evidence="11" id="KW-1185">Reference proteome</keyword>
<feature type="transmembrane region" description="Helical" evidence="9">
    <location>
        <begin position="72"/>
        <end position="96"/>
    </location>
</feature>
<dbReference type="GO" id="GO:0000030">
    <property type="term" value="F:mannosyltransferase activity"/>
    <property type="evidence" value="ECO:0007669"/>
    <property type="project" value="TreeGrafter"/>
</dbReference>
<evidence type="ECO:0000256" key="5">
    <source>
        <dbReference type="ARBA" id="ARBA00022692"/>
    </source>
</evidence>
<dbReference type="PANTHER" id="PTHR22760">
    <property type="entry name" value="GLYCOSYLTRANSFERASE"/>
    <property type="match status" value="1"/>
</dbReference>
<feature type="transmembrane region" description="Helical" evidence="9">
    <location>
        <begin position="241"/>
        <end position="265"/>
    </location>
</feature>
<evidence type="ECO:0000256" key="1">
    <source>
        <dbReference type="ARBA" id="ARBA00004127"/>
    </source>
</evidence>
<dbReference type="EMBL" id="BALE01000048">
    <property type="protein sequence ID" value="GAN55396.1"/>
    <property type="molecule type" value="Genomic_DNA"/>
</dbReference>
<keyword evidence="7 9" id="KW-1133">Transmembrane helix</keyword>
<dbReference type="InterPro" id="IPR005599">
    <property type="entry name" value="GPI_mannosylTrfase"/>
</dbReference>
<sequence>MLAAFAARLVSIFAVSFVLRPDEIFQNLEPAHRLVTGYGVVTWEWRAGLRSWLMPEFYAAIMRLSADLGLGHAANVVHCVLAGLSLGLVGIAMAAGRKVAGPAGAALCAVAIAFWPDCILYGPRTLAEAQGGELLSAGVLLAGLWLRGSRGRAQAVAIGFLLALSVMVRLQYLPGAALAVLWCAAARPAAIPFLLAGALPALVLEGLVDWHASGVPFAPLWVNFHINYVQHRADVFGTQSILFYPFVLARGWGALTIPLVAGLVWGARSMRLELAAALAVVLTHSVIPHKEASFVFGAVPLLVVVAAAGVARQWQRIDRANMRLNAACGAMALACILALLSSYRVDRLENVPYLHAMHIAARTRDICGVGQFNPGFGDWMDSGGYTTLDRPIPLYFARTARELGAMAPGFDLLIAPDDTRPQLPSSYVPVSCWRKICVLRRTGGCRETAAPQISAELAAWGQ</sequence>
<feature type="transmembrane region" description="Helical" evidence="9">
    <location>
        <begin position="153"/>
        <end position="173"/>
    </location>
</feature>
<accession>A0A0D6MPN6</accession>
<proteinExistence type="predicted"/>
<evidence type="ECO:0000256" key="2">
    <source>
        <dbReference type="ARBA" id="ARBA00004586"/>
    </source>
</evidence>
<feature type="transmembrane region" description="Helical" evidence="9">
    <location>
        <begin position="210"/>
        <end position="229"/>
    </location>
</feature>
<dbReference type="Proteomes" id="UP000032679">
    <property type="component" value="Unassembled WGS sequence"/>
</dbReference>
<feature type="transmembrane region" description="Helical" evidence="9">
    <location>
        <begin position="324"/>
        <end position="343"/>
    </location>
</feature>
<evidence type="ECO:0000256" key="4">
    <source>
        <dbReference type="ARBA" id="ARBA00022679"/>
    </source>
</evidence>
<evidence type="ECO:0000313" key="10">
    <source>
        <dbReference type="EMBL" id="GAN55396.1"/>
    </source>
</evidence>
<dbReference type="GO" id="GO:0012505">
    <property type="term" value="C:endomembrane system"/>
    <property type="evidence" value="ECO:0007669"/>
    <property type="project" value="UniProtKB-SubCell"/>
</dbReference>
<evidence type="ECO:0000256" key="6">
    <source>
        <dbReference type="ARBA" id="ARBA00022824"/>
    </source>
</evidence>
<keyword evidence="8 9" id="KW-0472">Membrane</keyword>
<feature type="transmembrane region" description="Helical" evidence="9">
    <location>
        <begin position="179"/>
        <end position="203"/>
    </location>
</feature>
<evidence type="ECO:0000256" key="7">
    <source>
        <dbReference type="ARBA" id="ARBA00022989"/>
    </source>
</evidence>
<gene>
    <name evidence="10" type="ORF">Tasa_048_021</name>
</gene>
<comment type="subcellular location">
    <subcellularLocation>
        <location evidence="1">Endomembrane system</location>
        <topology evidence="1">Multi-pass membrane protein</topology>
    </subcellularLocation>
    <subcellularLocation>
        <location evidence="2">Endoplasmic reticulum membrane</location>
    </subcellularLocation>
</comment>
<organism evidence="10 11">
    <name type="scientific">Tanticharoenia sakaeratensis NBRC 103193</name>
    <dbReference type="NCBI Taxonomy" id="1231623"/>
    <lineage>
        <taxon>Bacteria</taxon>
        <taxon>Pseudomonadati</taxon>
        <taxon>Pseudomonadota</taxon>
        <taxon>Alphaproteobacteria</taxon>
        <taxon>Acetobacterales</taxon>
        <taxon>Acetobacteraceae</taxon>
        <taxon>Tanticharoenia</taxon>
    </lineage>
</organism>
<dbReference type="AlphaFoldDB" id="A0A0D6MPN6"/>
<keyword evidence="4 10" id="KW-0808">Transferase</keyword>
<evidence type="ECO:0000313" key="11">
    <source>
        <dbReference type="Proteomes" id="UP000032679"/>
    </source>
</evidence>
<feature type="transmembrane region" description="Helical" evidence="9">
    <location>
        <begin position="294"/>
        <end position="312"/>
    </location>
</feature>
<evidence type="ECO:0000256" key="9">
    <source>
        <dbReference type="SAM" id="Phobius"/>
    </source>
</evidence>
<feature type="transmembrane region" description="Helical" evidence="9">
    <location>
        <begin position="103"/>
        <end position="123"/>
    </location>
</feature>
<protein>
    <submittedName>
        <fullName evidence="10">GPI mannosyltransferase 3</fullName>
    </submittedName>
</protein>
<evidence type="ECO:0000256" key="3">
    <source>
        <dbReference type="ARBA" id="ARBA00022676"/>
    </source>
</evidence>